<dbReference type="KEGG" id="slaa:EUU25_03165"/>
<protein>
    <submittedName>
        <fullName evidence="4">SDR family NAD(P)-dependent oxidoreductase</fullName>
    </submittedName>
</protein>
<keyword evidence="5" id="KW-1185">Reference proteome</keyword>
<dbReference type="InterPro" id="IPR002347">
    <property type="entry name" value="SDR_fam"/>
</dbReference>
<dbReference type="OrthoDB" id="9793825at2"/>
<keyword evidence="2" id="KW-0560">Oxidoreductase</keyword>
<sequence>MVDQGGKTAWVTGASSGIGEALVKAFVAGGGSAILSGRRVSELERVAKETQAPERCHILPFDTEDFAALASMAAQAVAFTGKVDILVNNAGISQRSLAIDTDFSVYERIVSVDLMAPIALTQALLPHLLGNGDGQLIMISSVAGKAGVPLRTAYCAAKHGLVGYSDALRSEIAGQGVKVLVVAPGSVRTNVSRNALNADGSVRGASDAAIDNGIDPNEVAQIIWTAVAEGKREIVIAEGMEANIPVLRAQNPEQLFDMVEAMVANGYAQKMAPKDSSG</sequence>
<dbReference type="Pfam" id="PF00106">
    <property type="entry name" value="adh_short"/>
    <property type="match status" value="1"/>
</dbReference>
<dbReference type="InterPro" id="IPR036291">
    <property type="entry name" value="NAD(P)-bd_dom_sf"/>
</dbReference>
<reference evidence="5" key="1">
    <citation type="submission" date="2019-01" db="EMBL/GenBank/DDBJ databases">
        <title>Sphingorhabdus lacus sp.nov., isolated from an oligotrophic freshwater lake.</title>
        <authorList>
            <person name="Park M."/>
        </authorList>
    </citation>
    <scope>NUCLEOTIDE SEQUENCE [LARGE SCALE GENOMIC DNA]</scope>
    <source>
        <strain evidence="5">IMCC1753</strain>
    </source>
</reference>
<gene>
    <name evidence="4" type="ORF">EUU25_03165</name>
</gene>
<evidence type="ECO:0000256" key="2">
    <source>
        <dbReference type="ARBA" id="ARBA00023002"/>
    </source>
</evidence>
<accession>A0A6I6L2V1</accession>
<comment type="similarity">
    <text evidence="1 3">Belongs to the short-chain dehydrogenases/reductases (SDR) family.</text>
</comment>
<dbReference type="Gene3D" id="3.40.50.720">
    <property type="entry name" value="NAD(P)-binding Rossmann-like Domain"/>
    <property type="match status" value="1"/>
</dbReference>
<dbReference type="InterPro" id="IPR020904">
    <property type="entry name" value="Sc_DH/Rdtase_CS"/>
</dbReference>
<name>A0A6I6L2V1_9SPHN</name>
<dbReference type="Proteomes" id="UP000428803">
    <property type="component" value="Chromosome"/>
</dbReference>
<dbReference type="PANTHER" id="PTHR44196:SF1">
    <property type="entry name" value="DEHYDROGENASE_REDUCTASE SDR FAMILY MEMBER 7B"/>
    <property type="match status" value="1"/>
</dbReference>
<evidence type="ECO:0000256" key="1">
    <source>
        <dbReference type="ARBA" id="ARBA00006484"/>
    </source>
</evidence>
<dbReference type="GO" id="GO:0016491">
    <property type="term" value="F:oxidoreductase activity"/>
    <property type="evidence" value="ECO:0007669"/>
    <property type="project" value="UniProtKB-KW"/>
</dbReference>
<evidence type="ECO:0000313" key="4">
    <source>
        <dbReference type="EMBL" id="QGY79699.1"/>
    </source>
</evidence>
<dbReference type="PRINTS" id="PR00081">
    <property type="entry name" value="GDHRDH"/>
</dbReference>
<dbReference type="RefSeq" id="WP_158898211.1">
    <property type="nucleotide sequence ID" value="NZ_CP035733.1"/>
</dbReference>
<dbReference type="PROSITE" id="PS00061">
    <property type="entry name" value="ADH_SHORT"/>
    <property type="match status" value="1"/>
</dbReference>
<evidence type="ECO:0000256" key="3">
    <source>
        <dbReference type="RuleBase" id="RU000363"/>
    </source>
</evidence>
<proteinExistence type="inferred from homology"/>
<evidence type="ECO:0000313" key="5">
    <source>
        <dbReference type="Proteomes" id="UP000428803"/>
    </source>
</evidence>
<dbReference type="SUPFAM" id="SSF51735">
    <property type="entry name" value="NAD(P)-binding Rossmann-fold domains"/>
    <property type="match status" value="1"/>
</dbReference>
<dbReference type="PRINTS" id="PR00080">
    <property type="entry name" value="SDRFAMILY"/>
</dbReference>
<dbReference type="AlphaFoldDB" id="A0A6I6L2V1"/>
<dbReference type="EMBL" id="CP035733">
    <property type="protein sequence ID" value="QGY79699.1"/>
    <property type="molecule type" value="Genomic_DNA"/>
</dbReference>
<dbReference type="GO" id="GO:0016020">
    <property type="term" value="C:membrane"/>
    <property type="evidence" value="ECO:0007669"/>
    <property type="project" value="TreeGrafter"/>
</dbReference>
<dbReference type="PANTHER" id="PTHR44196">
    <property type="entry name" value="DEHYDROGENASE/REDUCTASE SDR FAMILY MEMBER 7B"/>
    <property type="match status" value="1"/>
</dbReference>
<organism evidence="4 5">
    <name type="scientific">Sphingorhabdus lacus</name>
    <dbReference type="NCBI Taxonomy" id="392610"/>
    <lineage>
        <taxon>Bacteria</taxon>
        <taxon>Pseudomonadati</taxon>
        <taxon>Pseudomonadota</taxon>
        <taxon>Alphaproteobacteria</taxon>
        <taxon>Sphingomonadales</taxon>
        <taxon>Sphingomonadaceae</taxon>
        <taxon>Sphingorhabdus</taxon>
    </lineage>
</organism>